<feature type="region of interest" description="Disordered" evidence="1">
    <location>
        <begin position="93"/>
        <end position="122"/>
    </location>
</feature>
<evidence type="ECO:0000256" key="1">
    <source>
        <dbReference type="SAM" id="MobiDB-lite"/>
    </source>
</evidence>
<gene>
    <name evidence="2" type="ORF">SAMN04489712_101112</name>
</gene>
<accession>A0A1H5S9U7</accession>
<dbReference type="OrthoDB" id="3540777at2"/>
<proteinExistence type="predicted"/>
<dbReference type="RefSeq" id="WP_103935599.1">
    <property type="nucleotide sequence ID" value="NZ_FNVO01000001.1"/>
</dbReference>
<organism evidence="2 3">
    <name type="scientific">Thermomonospora echinospora</name>
    <dbReference type="NCBI Taxonomy" id="1992"/>
    <lineage>
        <taxon>Bacteria</taxon>
        <taxon>Bacillati</taxon>
        <taxon>Actinomycetota</taxon>
        <taxon>Actinomycetes</taxon>
        <taxon>Streptosporangiales</taxon>
        <taxon>Thermomonosporaceae</taxon>
        <taxon>Thermomonospora</taxon>
    </lineage>
</organism>
<dbReference type="Proteomes" id="UP000236723">
    <property type="component" value="Unassembled WGS sequence"/>
</dbReference>
<dbReference type="EMBL" id="FNVO01000001">
    <property type="protein sequence ID" value="SEF46778.1"/>
    <property type="molecule type" value="Genomic_DNA"/>
</dbReference>
<dbReference type="AlphaFoldDB" id="A0A1H5S9U7"/>
<evidence type="ECO:0000313" key="2">
    <source>
        <dbReference type="EMBL" id="SEF46778.1"/>
    </source>
</evidence>
<reference evidence="3" key="1">
    <citation type="submission" date="2016-10" db="EMBL/GenBank/DDBJ databases">
        <authorList>
            <person name="Varghese N."/>
            <person name="Submissions S."/>
        </authorList>
    </citation>
    <scope>NUCLEOTIDE SEQUENCE [LARGE SCALE GENOMIC DNA]</scope>
    <source>
        <strain evidence="3">DSM 43163</strain>
    </source>
</reference>
<evidence type="ECO:0000313" key="3">
    <source>
        <dbReference type="Proteomes" id="UP000236723"/>
    </source>
</evidence>
<name>A0A1H5S9U7_9ACTN</name>
<protein>
    <submittedName>
        <fullName evidence="2">Uncharacterized protein</fullName>
    </submittedName>
</protein>
<sequence>MTDRSDQSDDVLDEAAGLLDGLRRWMRAPGGERTGDVWERAVGQDSPHIAVECRYCPLCRAMAAARASGGDVEGRLLEAARSLLAAAGDFLDGLERSRPPCTGTGREGPDGDSADIRRAEGS</sequence>
<keyword evidence="3" id="KW-1185">Reference proteome</keyword>